<dbReference type="InterPro" id="IPR036259">
    <property type="entry name" value="MFS_trans_sf"/>
</dbReference>
<evidence type="ECO:0000259" key="4">
    <source>
        <dbReference type="PROSITE" id="PS50850"/>
    </source>
</evidence>
<organism evidence="5">
    <name type="scientific">Capitella teleta</name>
    <name type="common">Polychaete worm</name>
    <dbReference type="NCBI Taxonomy" id="283909"/>
    <lineage>
        <taxon>Eukaryota</taxon>
        <taxon>Metazoa</taxon>
        <taxon>Spiralia</taxon>
        <taxon>Lophotrochozoa</taxon>
        <taxon>Annelida</taxon>
        <taxon>Polychaeta</taxon>
        <taxon>Sedentaria</taxon>
        <taxon>Scolecida</taxon>
        <taxon>Capitellidae</taxon>
        <taxon>Capitella</taxon>
    </lineage>
</organism>
<feature type="transmembrane region" description="Helical" evidence="3">
    <location>
        <begin position="312"/>
        <end position="335"/>
    </location>
</feature>
<keyword evidence="3" id="KW-0472">Membrane</keyword>
<dbReference type="Proteomes" id="UP000014760">
    <property type="component" value="Unassembled WGS sequence"/>
</dbReference>
<sequence length="416" mass="45132">MGLQVHAAFACGIVQRNQHPCLCVLAAVGLWNFLVAGTMKSFGLFYLEWLELYGESPVTTSWVGSLFCLLLTIGGIFSAIVDTPILNLLSLYFKNRRALASGIAFSGSSVGGLVLPLLIGWANEKYSVRGSVMLLGGLWLNVLVVGAVMFPLPSTTKLDTITYEVEENEAIGTLDPDAHSKESTYQAPGSKPAEEVTGTGLRAFCIQGLREAVQFFQIPHLLSLMLTALTASFGYYNQFFILPPFVTEIGMTKRTASWIIASISIIELFSRILVGIVADRLKRRKVWIPFIGLVVSFAAGLVVSLVPSRNLIFAYIPFFGLFGGVFSPLVIPLMVELVPSERIGTATGLYPLLVGTGTAVGIPLLGVMYEKTSSYQPCFLVCISTYLVAIVCLTVHMFRNVVFVPKSKSLNASYPA</sequence>
<evidence type="ECO:0000256" key="1">
    <source>
        <dbReference type="ARBA" id="ARBA00004141"/>
    </source>
</evidence>
<keyword evidence="3" id="KW-1133">Transmembrane helix</keyword>
<gene>
    <name evidence="5" type="ORF">CAPTEDRAFT_211969</name>
</gene>
<dbReference type="EMBL" id="KB309805">
    <property type="protein sequence ID" value="ELT93266.1"/>
    <property type="molecule type" value="Genomic_DNA"/>
</dbReference>
<reference evidence="6" key="3">
    <citation type="submission" date="2015-06" db="UniProtKB">
        <authorList>
            <consortium name="EnsemblMetazoa"/>
        </authorList>
    </citation>
    <scope>IDENTIFICATION</scope>
</reference>
<feature type="region of interest" description="Disordered" evidence="2">
    <location>
        <begin position="175"/>
        <end position="194"/>
    </location>
</feature>
<dbReference type="SUPFAM" id="SSF103473">
    <property type="entry name" value="MFS general substrate transporter"/>
    <property type="match status" value="1"/>
</dbReference>
<feature type="transmembrane region" description="Helical" evidence="3">
    <location>
        <begin position="347"/>
        <end position="368"/>
    </location>
</feature>
<dbReference type="Gene3D" id="1.20.1250.20">
    <property type="entry name" value="MFS general substrate transporter like domains"/>
    <property type="match status" value="2"/>
</dbReference>
<dbReference type="PANTHER" id="PTHR11360:SF284">
    <property type="entry name" value="EG:103B4.3 PROTEIN-RELATED"/>
    <property type="match status" value="1"/>
</dbReference>
<dbReference type="EMBL" id="AMQN01012861">
    <property type="status" value="NOT_ANNOTATED_CDS"/>
    <property type="molecule type" value="Genomic_DNA"/>
</dbReference>
<dbReference type="PANTHER" id="PTHR11360">
    <property type="entry name" value="MONOCARBOXYLATE TRANSPORTER"/>
    <property type="match status" value="1"/>
</dbReference>
<protein>
    <recommendedName>
        <fullName evidence="4">Major facilitator superfamily (MFS) profile domain-containing protein</fullName>
    </recommendedName>
</protein>
<dbReference type="AlphaFoldDB" id="R7TP13"/>
<feature type="transmembrane region" description="Helical" evidence="3">
    <location>
        <begin position="21"/>
        <end position="42"/>
    </location>
</feature>
<dbReference type="Pfam" id="PF07690">
    <property type="entry name" value="MFS_1"/>
    <property type="match status" value="2"/>
</dbReference>
<evidence type="ECO:0000256" key="3">
    <source>
        <dbReference type="SAM" id="Phobius"/>
    </source>
</evidence>
<feature type="transmembrane region" description="Helical" evidence="3">
    <location>
        <begin position="131"/>
        <end position="152"/>
    </location>
</feature>
<dbReference type="InterPro" id="IPR050327">
    <property type="entry name" value="Proton-linked_MCT"/>
</dbReference>
<dbReference type="HOGENOM" id="CLU_660976_0_0_1"/>
<dbReference type="OrthoDB" id="6084669at2759"/>
<accession>R7TP13</accession>
<evidence type="ECO:0000256" key="2">
    <source>
        <dbReference type="SAM" id="MobiDB-lite"/>
    </source>
</evidence>
<feature type="domain" description="Major facilitator superfamily (MFS) profile" evidence="4">
    <location>
        <begin position="220"/>
        <end position="416"/>
    </location>
</feature>
<evidence type="ECO:0000313" key="6">
    <source>
        <dbReference type="EnsemblMetazoa" id="CapteP211969"/>
    </source>
</evidence>
<feature type="transmembrane region" description="Helical" evidence="3">
    <location>
        <begin position="218"/>
        <end position="236"/>
    </location>
</feature>
<dbReference type="InterPro" id="IPR011701">
    <property type="entry name" value="MFS"/>
</dbReference>
<evidence type="ECO:0000313" key="5">
    <source>
        <dbReference type="EMBL" id="ELT93266.1"/>
    </source>
</evidence>
<proteinExistence type="predicted"/>
<reference evidence="5 7" key="2">
    <citation type="journal article" date="2013" name="Nature">
        <title>Insights into bilaterian evolution from three spiralian genomes.</title>
        <authorList>
            <person name="Simakov O."/>
            <person name="Marletaz F."/>
            <person name="Cho S.J."/>
            <person name="Edsinger-Gonzales E."/>
            <person name="Havlak P."/>
            <person name="Hellsten U."/>
            <person name="Kuo D.H."/>
            <person name="Larsson T."/>
            <person name="Lv J."/>
            <person name="Arendt D."/>
            <person name="Savage R."/>
            <person name="Osoegawa K."/>
            <person name="de Jong P."/>
            <person name="Grimwood J."/>
            <person name="Chapman J.A."/>
            <person name="Shapiro H."/>
            <person name="Aerts A."/>
            <person name="Otillar R.P."/>
            <person name="Terry A.Y."/>
            <person name="Boore J.L."/>
            <person name="Grigoriev I.V."/>
            <person name="Lindberg D.R."/>
            <person name="Seaver E.C."/>
            <person name="Weisblat D.A."/>
            <person name="Putnam N.H."/>
            <person name="Rokhsar D.S."/>
        </authorList>
    </citation>
    <scope>NUCLEOTIDE SEQUENCE</scope>
    <source>
        <strain evidence="5 7">I ESC-2004</strain>
    </source>
</reference>
<dbReference type="PROSITE" id="PS50850">
    <property type="entry name" value="MFS"/>
    <property type="match status" value="1"/>
</dbReference>
<feature type="transmembrane region" description="Helical" evidence="3">
    <location>
        <begin position="98"/>
        <end position="119"/>
    </location>
</feature>
<feature type="transmembrane region" description="Helical" evidence="3">
    <location>
        <begin position="286"/>
        <end position="306"/>
    </location>
</feature>
<dbReference type="GO" id="GO:0008028">
    <property type="term" value="F:monocarboxylic acid transmembrane transporter activity"/>
    <property type="evidence" value="ECO:0007669"/>
    <property type="project" value="TreeGrafter"/>
</dbReference>
<comment type="subcellular location">
    <subcellularLocation>
        <location evidence="1">Membrane</location>
        <topology evidence="1">Multi-pass membrane protein</topology>
    </subcellularLocation>
</comment>
<dbReference type="OMA" id="HITWINR"/>
<keyword evidence="3" id="KW-0812">Transmembrane</keyword>
<evidence type="ECO:0000313" key="7">
    <source>
        <dbReference type="Proteomes" id="UP000014760"/>
    </source>
</evidence>
<dbReference type="EnsemblMetazoa" id="CapteT211969">
    <property type="protein sequence ID" value="CapteP211969"/>
    <property type="gene ID" value="CapteG211969"/>
</dbReference>
<feature type="transmembrane region" description="Helical" evidence="3">
    <location>
        <begin position="374"/>
        <end position="398"/>
    </location>
</feature>
<reference evidence="7" key="1">
    <citation type="submission" date="2012-12" db="EMBL/GenBank/DDBJ databases">
        <authorList>
            <person name="Hellsten U."/>
            <person name="Grimwood J."/>
            <person name="Chapman J.A."/>
            <person name="Shapiro H."/>
            <person name="Aerts A."/>
            <person name="Otillar R.P."/>
            <person name="Terry A.Y."/>
            <person name="Boore J.L."/>
            <person name="Simakov O."/>
            <person name="Marletaz F."/>
            <person name="Cho S.-J."/>
            <person name="Edsinger-Gonzales E."/>
            <person name="Havlak P."/>
            <person name="Kuo D.-H."/>
            <person name="Larsson T."/>
            <person name="Lv J."/>
            <person name="Arendt D."/>
            <person name="Savage R."/>
            <person name="Osoegawa K."/>
            <person name="de Jong P."/>
            <person name="Lindberg D.R."/>
            <person name="Seaver E.C."/>
            <person name="Weisblat D.A."/>
            <person name="Putnam N.H."/>
            <person name="Grigoriev I.V."/>
            <person name="Rokhsar D.S."/>
        </authorList>
    </citation>
    <scope>NUCLEOTIDE SEQUENCE</scope>
    <source>
        <strain evidence="7">I ESC-2004</strain>
    </source>
</reference>
<feature type="transmembrane region" description="Helical" evidence="3">
    <location>
        <begin position="62"/>
        <end position="86"/>
    </location>
</feature>
<dbReference type="GO" id="GO:0016020">
    <property type="term" value="C:membrane"/>
    <property type="evidence" value="ECO:0007669"/>
    <property type="project" value="UniProtKB-SubCell"/>
</dbReference>
<keyword evidence="7" id="KW-1185">Reference proteome</keyword>
<name>R7TP13_CAPTE</name>
<feature type="transmembrane region" description="Helical" evidence="3">
    <location>
        <begin position="256"/>
        <end position="274"/>
    </location>
</feature>
<dbReference type="InterPro" id="IPR020846">
    <property type="entry name" value="MFS_dom"/>
</dbReference>